<dbReference type="EMBL" id="QTJX01000001">
    <property type="protein sequence ID" value="RDY61699.1"/>
    <property type="molecule type" value="Genomic_DNA"/>
</dbReference>
<evidence type="ECO:0000256" key="1">
    <source>
        <dbReference type="SAM" id="MobiDB-lite"/>
    </source>
</evidence>
<dbReference type="InterPro" id="IPR026341">
    <property type="entry name" value="T9SS_type_B"/>
</dbReference>
<organism evidence="3 4">
    <name type="scientific">Flagellimonas nanhaiensis</name>
    <dbReference type="NCBI Taxonomy" id="2292706"/>
    <lineage>
        <taxon>Bacteria</taxon>
        <taxon>Pseudomonadati</taxon>
        <taxon>Bacteroidota</taxon>
        <taxon>Flavobacteriia</taxon>
        <taxon>Flavobacteriales</taxon>
        <taxon>Flavobacteriaceae</taxon>
        <taxon>Flagellimonas</taxon>
    </lineage>
</organism>
<dbReference type="GO" id="GO:0005509">
    <property type="term" value="F:calcium ion binding"/>
    <property type="evidence" value="ECO:0007669"/>
    <property type="project" value="InterPro"/>
</dbReference>
<dbReference type="RefSeq" id="WP_116183580.1">
    <property type="nucleotide sequence ID" value="NZ_QTJX01000001.1"/>
</dbReference>
<dbReference type="GO" id="GO:0016020">
    <property type="term" value="C:membrane"/>
    <property type="evidence" value="ECO:0007669"/>
    <property type="project" value="InterPro"/>
</dbReference>
<name>A0A371JV56_9FLAO</name>
<dbReference type="NCBIfam" id="TIGR04131">
    <property type="entry name" value="Bac_Flav_CTERM"/>
    <property type="match status" value="1"/>
</dbReference>
<dbReference type="AlphaFoldDB" id="A0A371JV56"/>
<dbReference type="InterPro" id="IPR055354">
    <property type="entry name" value="DUF7507"/>
</dbReference>
<dbReference type="OrthoDB" id="599464at2"/>
<feature type="domain" description="Cadherin" evidence="2">
    <location>
        <begin position="956"/>
        <end position="1105"/>
    </location>
</feature>
<feature type="compositionally biased region" description="Polar residues" evidence="1">
    <location>
        <begin position="713"/>
        <end position="722"/>
    </location>
</feature>
<dbReference type="Pfam" id="PF13585">
    <property type="entry name" value="CHU_C"/>
    <property type="match status" value="1"/>
</dbReference>
<evidence type="ECO:0000313" key="3">
    <source>
        <dbReference type="EMBL" id="RDY61699.1"/>
    </source>
</evidence>
<proteinExistence type="predicted"/>
<gene>
    <name evidence="3" type="ORF">DX873_05985</name>
</gene>
<sequence>MQLSKSYSHQNKRNHINYTLVFLLLLITFTSAGNTTIHNNIKTVSLDNAGHWANRAVQITSKEFLESNSYYAPGIAAILTTTSTDFFGGSPGCSYINIKVDVYNTSTNGESLNITTIDLGPDITIDSFTGDDNGNDILETNETWSFYATRKILDSEKAIDQAEDSAYVEAEVVGQPGVTVKDFSHGFDINDNFPTRTNLSSCTYGLALIKTGKSKNVLGEDGGCAFIEYTFLVTHNGDPAEGFESVEVYDTNIGGFIAGGPIEGDIINFGSLDPNEEWVYKVSYPLTAEDLLEGQVEGQAYVTASSSLDTNIIGSDISDFEDYSEDRPTIIDIPECVPRIGLLLTAKTKDGFGEDGGCALIEYRASVTNLSGVDQTLGDVTLSSLDLPLAFVGPEGDLGDDGLMGSGETWTYTATYIITADDITSGEVQNRAYVTANLQGPVLITVEDLSDYENLQEDRPTVTDLSQCMPIIGLIKTGVLNEDCTSITYTFTVTNESSNDQVLENVLLEDLDIPLTIEGPEGDLNDDTFLDLDETWTYTATYPVKIQDINLGFVDNLARVTADVIGVPGLSVEDLSHDFDVNEDGDTTVDLSSCQTPSIGLIKESSLVDIDQDGCPESILYEFTLTNTGDADLKPIILKDDELLGGEVPGPDPNTDEGNDDLLSVGESWSYFALYALTQQDIDDGFVMNQASVTAETLGGNTQVQDDSDDNSLAENDPTNTIVPNNACTDGAADLELLKEGTLVDIDQDDCFETIGYTFTVTNTGGVDLDSVTLEDELLGGELSGPVPGSDNGDDGILSVGESWTYEALYALTQQNIDDGSVDNQATVSAQPVGFDATISQNTAANTLVPNDACTDGAAGLDLIKVGTLIDVNQDGCDDSIFYTFTLTNIGSVDLEEVKVEDGILGGELTPDSSSDVGNDGILSQGESWTYEALYALIQQDINKGSVDNEATATAQPVGSDATITQDAMANTIVPGDACNYGSARLGLIKEGVLTDTDSDECPESILYTFTLTNNGSLDLDSVEIIDEMLSGVISLDTSSDQGNDGILSVGESWTYSSLYAIIQLDIDQGKVENQARVSAQPVGLDAQVLDLSDDNSLDEDQPTITIVPMDACSTDDDDPNFEIYTGITPNGDGINDYFRIDGIESYPNNTLRIFNRWGVLIYETEGYGLENNLFKGFSEGRATILKERTLPSGTYFYILTFPNENPGQENYSGYIYINRD</sequence>
<protein>
    <submittedName>
        <fullName evidence="3">Gliding motility-associated C-terminal domain-containing protein</fullName>
    </submittedName>
</protein>
<comment type="caution">
    <text evidence="3">The sequence shown here is derived from an EMBL/GenBank/DDBJ whole genome shotgun (WGS) entry which is preliminary data.</text>
</comment>
<evidence type="ECO:0000259" key="2">
    <source>
        <dbReference type="PROSITE" id="PS50268"/>
    </source>
</evidence>
<accession>A0A371JV56</accession>
<dbReference type="PROSITE" id="PS50268">
    <property type="entry name" value="CADHERIN_2"/>
    <property type="match status" value="1"/>
</dbReference>
<keyword evidence="4" id="KW-1185">Reference proteome</keyword>
<dbReference type="GO" id="GO:0007156">
    <property type="term" value="P:homophilic cell adhesion via plasma membrane adhesion molecules"/>
    <property type="evidence" value="ECO:0007669"/>
    <property type="project" value="InterPro"/>
</dbReference>
<feature type="region of interest" description="Disordered" evidence="1">
    <location>
        <begin position="698"/>
        <end position="722"/>
    </location>
</feature>
<dbReference type="InterPro" id="IPR002126">
    <property type="entry name" value="Cadherin-like_dom"/>
</dbReference>
<dbReference type="Proteomes" id="UP000261828">
    <property type="component" value="Unassembled WGS sequence"/>
</dbReference>
<dbReference type="Pfam" id="PF24346">
    <property type="entry name" value="DUF7507"/>
    <property type="match status" value="6"/>
</dbReference>
<reference evidence="3 4" key="1">
    <citation type="submission" date="2018-08" db="EMBL/GenBank/DDBJ databases">
        <title>Muricauda nanhaiensis sp. nov., isolated from seawater of the South China Sea.</title>
        <authorList>
            <person name="Dang Y."/>
        </authorList>
    </citation>
    <scope>NUCLEOTIDE SEQUENCE [LARGE SCALE GENOMIC DNA]</scope>
    <source>
        <strain evidence="3 4">SM1704</strain>
    </source>
</reference>
<evidence type="ECO:0000313" key="4">
    <source>
        <dbReference type="Proteomes" id="UP000261828"/>
    </source>
</evidence>